<sequence length="141" mass="16100">MERGCTSCGIVGRRQQIWALSIVESTQAATTSKPRGGTKGKKCKGQCPLSVQPIEGQHMDVKKVNEEREEFSKLVSPLFMFGAYDYKEVHIDHMRLPLDGFRIWPFHKLLCENLKNFFLCILILPQLILTFMPICEKKPSS</sequence>
<dbReference type="EMBL" id="CM026426">
    <property type="protein sequence ID" value="KAG0574840.1"/>
    <property type="molecule type" value="Genomic_DNA"/>
</dbReference>
<proteinExistence type="predicted"/>
<reference evidence="2" key="1">
    <citation type="submission" date="2020-06" db="EMBL/GenBank/DDBJ databases">
        <title>WGS assembly of Ceratodon purpureus strain R40.</title>
        <authorList>
            <person name="Carey S.B."/>
            <person name="Jenkins J."/>
            <person name="Shu S."/>
            <person name="Lovell J.T."/>
            <person name="Sreedasyam A."/>
            <person name="Maumus F."/>
            <person name="Tiley G.P."/>
            <person name="Fernandez-Pozo N."/>
            <person name="Barry K."/>
            <person name="Chen C."/>
            <person name="Wang M."/>
            <person name="Lipzen A."/>
            <person name="Daum C."/>
            <person name="Saski C.A."/>
            <person name="Payton A.C."/>
            <person name="Mcbreen J.C."/>
            <person name="Conrad R.E."/>
            <person name="Kollar L.M."/>
            <person name="Olsson S."/>
            <person name="Huttunen S."/>
            <person name="Landis J.B."/>
            <person name="Wickett N.J."/>
            <person name="Johnson M.G."/>
            <person name="Rensing S.A."/>
            <person name="Grimwood J."/>
            <person name="Schmutz J."/>
            <person name="Mcdaniel S.F."/>
        </authorList>
    </citation>
    <scope>NUCLEOTIDE SEQUENCE</scope>
    <source>
        <strain evidence="2">R40</strain>
    </source>
</reference>
<keyword evidence="1" id="KW-1133">Transmembrane helix</keyword>
<accession>A0A8T0HUY4</accession>
<keyword evidence="1" id="KW-0472">Membrane</keyword>
<keyword evidence="1" id="KW-0812">Transmembrane</keyword>
<feature type="transmembrane region" description="Helical" evidence="1">
    <location>
        <begin position="116"/>
        <end position="135"/>
    </location>
</feature>
<evidence type="ECO:0000313" key="2">
    <source>
        <dbReference type="EMBL" id="KAG0574840.1"/>
    </source>
</evidence>
<keyword evidence="3" id="KW-1185">Reference proteome</keyword>
<organism evidence="2 3">
    <name type="scientific">Ceratodon purpureus</name>
    <name type="common">Fire moss</name>
    <name type="synonym">Dicranum purpureum</name>
    <dbReference type="NCBI Taxonomy" id="3225"/>
    <lineage>
        <taxon>Eukaryota</taxon>
        <taxon>Viridiplantae</taxon>
        <taxon>Streptophyta</taxon>
        <taxon>Embryophyta</taxon>
        <taxon>Bryophyta</taxon>
        <taxon>Bryophytina</taxon>
        <taxon>Bryopsida</taxon>
        <taxon>Dicranidae</taxon>
        <taxon>Pseudoditrichales</taxon>
        <taxon>Ditrichaceae</taxon>
        <taxon>Ceratodon</taxon>
    </lineage>
</organism>
<comment type="caution">
    <text evidence="2">The sequence shown here is derived from an EMBL/GenBank/DDBJ whole genome shotgun (WGS) entry which is preliminary data.</text>
</comment>
<evidence type="ECO:0000313" key="3">
    <source>
        <dbReference type="Proteomes" id="UP000822688"/>
    </source>
</evidence>
<name>A0A8T0HUY4_CERPU</name>
<protein>
    <submittedName>
        <fullName evidence="2">Uncharacterized protein</fullName>
    </submittedName>
</protein>
<dbReference type="AlphaFoldDB" id="A0A8T0HUY4"/>
<gene>
    <name evidence="2" type="ORF">KC19_VG295800</name>
</gene>
<evidence type="ECO:0000256" key="1">
    <source>
        <dbReference type="SAM" id="Phobius"/>
    </source>
</evidence>
<dbReference type="Proteomes" id="UP000822688">
    <property type="component" value="Chromosome V"/>
</dbReference>